<dbReference type="SMART" id="SM00382">
    <property type="entry name" value="AAA"/>
    <property type="match status" value="1"/>
</dbReference>
<evidence type="ECO:0000256" key="5">
    <source>
        <dbReference type="ARBA" id="ARBA00022840"/>
    </source>
</evidence>
<dbReference type="Pfam" id="PF13732">
    <property type="entry name" value="DrrA1-3_C"/>
    <property type="match status" value="1"/>
</dbReference>
<evidence type="ECO:0000313" key="7">
    <source>
        <dbReference type="EMBL" id="MCP1373939.1"/>
    </source>
</evidence>
<keyword evidence="4" id="KW-0547">Nucleotide-binding</keyword>
<evidence type="ECO:0000313" key="8">
    <source>
        <dbReference type="Proteomes" id="UP001204615"/>
    </source>
</evidence>
<dbReference type="GO" id="GO:0005524">
    <property type="term" value="F:ATP binding"/>
    <property type="evidence" value="ECO:0007669"/>
    <property type="project" value="UniProtKB-KW"/>
</dbReference>
<protein>
    <submittedName>
        <fullName evidence="7">ATP-binding cassette domain-containing protein</fullName>
    </submittedName>
</protein>
<dbReference type="PROSITE" id="PS50893">
    <property type="entry name" value="ABC_TRANSPORTER_2"/>
    <property type="match status" value="1"/>
</dbReference>
<keyword evidence="8" id="KW-1185">Reference proteome</keyword>
<dbReference type="InterPro" id="IPR003593">
    <property type="entry name" value="AAA+_ATPase"/>
</dbReference>
<comment type="similarity">
    <text evidence="1">Belongs to the ABC transporter superfamily.</text>
</comment>
<gene>
    <name evidence="7" type="ORF">NC595_07675</name>
</gene>
<dbReference type="EMBL" id="JAMZEK010000002">
    <property type="protein sequence ID" value="MCP1373939.1"/>
    <property type="molecule type" value="Genomic_DNA"/>
</dbReference>
<reference evidence="7 8" key="1">
    <citation type="submission" date="2022-06" db="EMBL/GenBank/DDBJ databases">
        <title>Dyella sp. Sa strain:Sa Genome sequencing.</title>
        <authorList>
            <person name="Park S."/>
        </authorList>
    </citation>
    <scope>NUCLEOTIDE SEQUENCE [LARGE SCALE GENOMIC DNA]</scope>
    <source>
        <strain evidence="7 8">Sa</strain>
    </source>
</reference>
<evidence type="ECO:0000256" key="1">
    <source>
        <dbReference type="ARBA" id="ARBA00005417"/>
    </source>
</evidence>
<accession>A0ABT1F996</accession>
<dbReference type="InterPro" id="IPR027417">
    <property type="entry name" value="P-loop_NTPase"/>
</dbReference>
<dbReference type="InterPro" id="IPR050763">
    <property type="entry name" value="ABC_transporter_ATP-binding"/>
</dbReference>
<organism evidence="7 8">
    <name type="scientific">Dyella lutea</name>
    <dbReference type="NCBI Taxonomy" id="2950441"/>
    <lineage>
        <taxon>Bacteria</taxon>
        <taxon>Pseudomonadati</taxon>
        <taxon>Pseudomonadota</taxon>
        <taxon>Gammaproteobacteria</taxon>
        <taxon>Lysobacterales</taxon>
        <taxon>Rhodanobacteraceae</taxon>
        <taxon>Dyella</taxon>
    </lineage>
</organism>
<name>A0ABT1F996_9GAMM</name>
<dbReference type="PROSITE" id="PS00211">
    <property type="entry name" value="ABC_TRANSPORTER_1"/>
    <property type="match status" value="1"/>
</dbReference>
<evidence type="ECO:0000256" key="2">
    <source>
        <dbReference type="ARBA" id="ARBA00022448"/>
    </source>
</evidence>
<keyword evidence="5 7" id="KW-0067">ATP-binding</keyword>
<dbReference type="InterPro" id="IPR025302">
    <property type="entry name" value="DrrA1/2-like_C"/>
</dbReference>
<dbReference type="Gene3D" id="3.40.50.300">
    <property type="entry name" value="P-loop containing nucleotide triphosphate hydrolases"/>
    <property type="match status" value="1"/>
</dbReference>
<evidence type="ECO:0000256" key="3">
    <source>
        <dbReference type="ARBA" id="ARBA00022458"/>
    </source>
</evidence>
<comment type="caution">
    <text evidence="7">The sequence shown here is derived from an EMBL/GenBank/DDBJ whole genome shotgun (WGS) entry which is preliminary data.</text>
</comment>
<dbReference type="SUPFAM" id="SSF52540">
    <property type="entry name" value="P-loop containing nucleoside triphosphate hydrolases"/>
    <property type="match status" value="1"/>
</dbReference>
<sequence length="320" mass="34082">MSSISVESVTKRFAGHTAVSNLSLQVPSGGIYGLLGPNGAGKSTTIRLIMGILQPDEGRIALFGPSGSGSGRNLSSRIGYLPEERGLYKKMKVLDHLVFLGEVKGISRAEARRRALVWLERLEIANWTQKKVEDLSKGMQQKVQFAGALLHEPELVILDEPFSGLDPINAQVMKDIVVEIAAGGRTVLFSTHAMEQAERMCDRVAIIARGKLVANGTVAQVKADFGGRHVALGFSDNRPLADAVLADPRLIARMDDYGASAELKMAEGAQPEQLLAALVNAGVGLRRFEVVEPSLHAIFVAKVGSDLDATPLPVATGAAA</sequence>
<dbReference type="PANTHER" id="PTHR42711:SF5">
    <property type="entry name" value="ABC TRANSPORTER ATP-BINDING PROTEIN NATA"/>
    <property type="match status" value="1"/>
</dbReference>
<evidence type="ECO:0000259" key="6">
    <source>
        <dbReference type="PROSITE" id="PS50893"/>
    </source>
</evidence>
<dbReference type="PANTHER" id="PTHR42711">
    <property type="entry name" value="ABC TRANSPORTER ATP-BINDING PROTEIN"/>
    <property type="match status" value="1"/>
</dbReference>
<proteinExistence type="inferred from homology"/>
<dbReference type="InterPro" id="IPR003439">
    <property type="entry name" value="ABC_transporter-like_ATP-bd"/>
</dbReference>
<dbReference type="Pfam" id="PF00005">
    <property type="entry name" value="ABC_tran"/>
    <property type="match status" value="1"/>
</dbReference>
<feature type="domain" description="ABC transporter" evidence="6">
    <location>
        <begin position="4"/>
        <end position="234"/>
    </location>
</feature>
<keyword evidence="2" id="KW-0813">Transport</keyword>
<keyword evidence="3" id="KW-0536">Nodulation</keyword>
<evidence type="ECO:0000256" key="4">
    <source>
        <dbReference type="ARBA" id="ARBA00022741"/>
    </source>
</evidence>
<dbReference type="InterPro" id="IPR017871">
    <property type="entry name" value="ABC_transporter-like_CS"/>
</dbReference>
<dbReference type="RefSeq" id="WP_253565790.1">
    <property type="nucleotide sequence ID" value="NZ_JAMZEK010000002.1"/>
</dbReference>
<dbReference type="Proteomes" id="UP001204615">
    <property type="component" value="Unassembled WGS sequence"/>
</dbReference>